<name>A0A937HG80_9PROT</name>
<gene>
    <name evidence="2" type="ORF">ISQ19_00145</name>
</gene>
<sequence length="118" mass="13299">MIRFVTSRPSSRTVGQEPLRLRRLVPSLLLLLAIGGLTMQALQGERGWRGWSDLKQQKAALKNELALLESENAALQQQIKLLGNHTLDLDFLDERARLVLGLVGRDETIVFKTDPRLN</sequence>
<dbReference type="AlphaFoldDB" id="A0A937HG80"/>
<feature type="coiled-coil region" evidence="1">
    <location>
        <begin position="51"/>
        <end position="85"/>
    </location>
</feature>
<evidence type="ECO:0000256" key="1">
    <source>
        <dbReference type="SAM" id="Coils"/>
    </source>
</evidence>
<protein>
    <submittedName>
        <fullName evidence="2">Septum formation initiator family protein</fullName>
    </submittedName>
</protein>
<organism evidence="2 3">
    <name type="scientific">PS1 clade bacterium</name>
    <dbReference type="NCBI Taxonomy" id="2175152"/>
    <lineage>
        <taxon>Bacteria</taxon>
        <taxon>Pseudomonadati</taxon>
        <taxon>Pseudomonadota</taxon>
        <taxon>Alphaproteobacteria</taxon>
        <taxon>PS1 clade</taxon>
    </lineage>
</organism>
<dbReference type="Proteomes" id="UP000785783">
    <property type="component" value="Unassembled WGS sequence"/>
</dbReference>
<reference evidence="2" key="1">
    <citation type="submission" date="2020-10" db="EMBL/GenBank/DDBJ databases">
        <title>Microbiome of the Black Sea water column analyzed by genome centric metagenomics.</title>
        <authorList>
            <person name="Cabello-Yeves P.J."/>
            <person name="Callieri C."/>
            <person name="Picazo A."/>
            <person name="Mehrshad M."/>
            <person name="Haro-Moreno J.M."/>
            <person name="Roda-Garcia J."/>
            <person name="Dzembekova N."/>
            <person name="Slabakova V."/>
            <person name="Slabakova N."/>
            <person name="Moncheva S."/>
            <person name="Rodriguez-Valera F."/>
        </authorList>
    </citation>
    <scope>NUCLEOTIDE SEQUENCE</scope>
    <source>
        <strain evidence="2">BS307-5m-G5</strain>
    </source>
</reference>
<evidence type="ECO:0000313" key="2">
    <source>
        <dbReference type="EMBL" id="MBL6761087.1"/>
    </source>
</evidence>
<accession>A0A937HG80</accession>
<proteinExistence type="predicted"/>
<evidence type="ECO:0000313" key="3">
    <source>
        <dbReference type="Proteomes" id="UP000785783"/>
    </source>
</evidence>
<dbReference type="Pfam" id="PF04977">
    <property type="entry name" value="DivIC"/>
    <property type="match status" value="1"/>
</dbReference>
<keyword evidence="1" id="KW-0175">Coiled coil</keyword>
<comment type="caution">
    <text evidence="2">The sequence shown here is derived from an EMBL/GenBank/DDBJ whole genome shotgun (WGS) entry which is preliminary data.</text>
</comment>
<dbReference type="InterPro" id="IPR007060">
    <property type="entry name" value="FtsL/DivIC"/>
</dbReference>
<dbReference type="EMBL" id="JADHOK010000001">
    <property type="protein sequence ID" value="MBL6761087.1"/>
    <property type="molecule type" value="Genomic_DNA"/>
</dbReference>